<dbReference type="Pfam" id="PF13456">
    <property type="entry name" value="RVT_3"/>
    <property type="match status" value="1"/>
</dbReference>
<name>A0A392R7Y3_9FABA</name>
<feature type="non-terminal residue" evidence="2">
    <location>
        <position position="49"/>
    </location>
</feature>
<dbReference type="InterPro" id="IPR002156">
    <property type="entry name" value="RNaseH_domain"/>
</dbReference>
<accession>A0A392R7Y3</accession>
<sequence>MIQDNTGDGSSCWSLVCQICHLIERDWEIRIQHSYREANKCADMLANIG</sequence>
<comment type="caution">
    <text evidence="2">The sequence shown here is derived from an EMBL/GenBank/DDBJ whole genome shotgun (WGS) entry which is preliminary data.</text>
</comment>
<dbReference type="AlphaFoldDB" id="A0A392R7Y3"/>
<protein>
    <recommendedName>
        <fullName evidence="1">RNase H type-1 domain-containing protein</fullName>
    </recommendedName>
</protein>
<dbReference type="PANTHER" id="PTHR34023">
    <property type="entry name" value="RNASE H DOMAIN-CONTAINING PROTEIN"/>
    <property type="match status" value="1"/>
</dbReference>
<dbReference type="Proteomes" id="UP000265520">
    <property type="component" value="Unassembled WGS sequence"/>
</dbReference>
<dbReference type="EMBL" id="LXQA010194655">
    <property type="protein sequence ID" value="MCI32337.1"/>
    <property type="molecule type" value="Genomic_DNA"/>
</dbReference>
<organism evidence="2 3">
    <name type="scientific">Trifolium medium</name>
    <dbReference type="NCBI Taxonomy" id="97028"/>
    <lineage>
        <taxon>Eukaryota</taxon>
        <taxon>Viridiplantae</taxon>
        <taxon>Streptophyta</taxon>
        <taxon>Embryophyta</taxon>
        <taxon>Tracheophyta</taxon>
        <taxon>Spermatophyta</taxon>
        <taxon>Magnoliopsida</taxon>
        <taxon>eudicotyledons</taxon>
        <taxon>Gunneridae</taxon>
        <taxon>Pentapetalae</taxon>
        <taxon>rosids</taxon>
        <taxon>fabids</taxon>
        <taxon>Fabales</taxon>
        <taxon>Fabaceae</taxon>
        <taxon>Papilionoideae</taxon>
        <taxon>50 kb inversion clade</taxon>
        <taxon>NPAAA clade</taxon>
        <taxon>Hologalegina</taxon>
        <taxon>IRL clade</taxon>
        <taxon>Trifolieae</taxon>
        <taxon>Trifolium</taxon>
    </lineage>
</organism>
<dbReference type="Gene3D" id="3.30.420.10">
    <property type="entry name" value="Ribonuclease H-like superfamily/Ribonuclease H"/>
    <property type="match status" value="1"/>
</dbReference>
<dbReference type="PANTHER" id="PTHR34023:SF9">
    <property type="entry name" value="RNASE H TYPE-1 DOMAIN-CONTAINING PROTEIN"/>
    <property type="match status" value="1"/>
</dbReference>
<keyword evidence="3" id="KW-1185">Reference proteome</keyword>
<evidence type="ECO:0000313" key="3">
    <source>
        <dbReference type="Proteomes" id="UP000265520"/>
    </source>
</evidence>
<evidence type="ECO:0000259" key="1">
    <source>
        <dbReference type="Pfam" id="PF13456"/>
    </source>
</evidence>
<dbReference type="GO" id="GO:0004523">
    <property type="term" value="F:RNA-DNA hybrid ribonuclease activity"/>
    <property type="evidence" value="ECO:0007669"/>
    <property type="project" value="InterPro"/>
</dbReference>
<dbReference type="GO" id="GO:0003676">
    <property type="term" value="F:nucleic acid binding"/>
    <property type="evidence" value="ECO:0007669"/>
    <property type="project" value="InterPro"/>
</dbReference>
<evidence type="ECO:0000313" key="2">
    <source>
        <dbReference type="EMBL" id="MCI32337.1"/>
    </source>
</evidence>
<dbReference type="InterPro" id="IPR036397">
    <property type="entry name" value="RNaseH_sf"/>
</dbReference>
<reference evidence="2 3" key="1">
    <citation type="journal article" date="2018" name="Front. Plant Sci.">
        <title>Red Clover (Trifolium pratense) and Zigzag Clover (T. medium) - A Picture of Genomic Similarities and Differences.</title>
        <authorList>
            <person name="Dluhosova J."/>
            <person name="Istvanek J."/>
            <person name="Nedelnik J."/>
            <person name="Repkova J."/>
        </authorList>
    </citation>
    <scope>NUCLEOTIDE SEQUENCE [LARGE SCALE GENOMIC DNA]</scope>
    <source>
        <strain evidence="3">cv. 10/8</strain>
        <tissue evidence="2">Leaf</tissue>
    </source>
</reference>
<proteinExistence type="predicted"/>
<feature type="domain" description="RNase H type-1" evidence="1">
    <location>
        <begin position="8"/>
        <end position="47"/>
    </location>
</feature>